<dbReference type="InterPro" id="IPR036249">
    <property type="entry name" value="Thioredoxin-like_sf"/>
</dbReference>
<dbReference type="Pfam" id="PF08534">
    <property type="entry name" value="Redoxin"/>
    <property type="match status" value="1"/>
</dbReference>
<sequence length="127" mass="13389">MLSVFPSVDTPTCAASVRKFNSVASELADTVVLCISADLPFAHARFCGSADLRICGSADLENVHNLSAFRNREFLAEYGVAIEDGPLAGLAARAAIVLDAADKVVHSQLVPEISEKPEYDAALAALK</sequence>
<reference evidence="7 8" key="1">
    <citation type="journal article" date="2019" name="Int. J. Syst. Evol. Microbiol.">
        <title>The Global Catalogue of Microorganisms (GCM) 10K type strain sequencing project: providing services to taxonomists for standard genome sequencing and annotation.</title>
        <authorList>
            <consortium name="The Broad Institute Genomics Platform"/>
            <consortium name="The Broad Institute Genome Sequencing Center for Infectious Disease"/>
            <person name="Wu L."/>
            <person name="Ma J."/>
        </authorList>
    </citation>
    <scope>NUCLEOTIDE SEQUENCE [LARGE SCALE GENOMIC DNA]</scope>
    <source>
        <strain evidence="7 8">JCM 16374</strain>
    </source>
</reference>
<keyword evidence="2" id="KW-0049">Antioxidant</keyword>
<evidence type="ECO:0000256" key="4">
    <source>
        <dbReference type="ARBA" id="ARBA00023157"/>
    </source>
</evidence>
<keyword evidence="4" id="KW-1015">Disulfide bond</keyword>
<dbReference type="InterPro" id="IPR050455">
    <property type="entry name" value="Tpx_Peroxidase_subfamily"/>
</dbReference>
<dbReference type="EMBL" id="BAAARK010000048">
    <property type="protein sequence ID" value="GAA2689507.1"/>
    <property type="molecule type" value="Genomic_DNA"/>
</dbReference>
<dbReference type="PANTHER" id="PTHR43110">
    <property type="entry name" value="THIOL PEROXIDASE"/>
    <property type="match status" value="1"/>
</dbReference>
<keyword evidence="3" id="KW-0560">Oxidoreductase</keyword>
<evidence type="ECO:0000313" key="7">
    <source>
        <dbReference type="EMBL" id="GAA2689507.1"/>
    </source>
</evidence>
<dbReference type="Gene3D" id="3.40.30.10">
    <property type="entry name" value="Glutaredoxin"/>
    <property type="match status" value="1"/>
</dbReference>
<dbReference type="RefSeq" id="WP_344584002.1">
    <property type="nucleotide sequence ID" value="NZ_BAAARK010000048.1"/>
</dbReference>
<protein>
    <recommendedName>
        <fullName evidence="6">Redoxin domain-containing protein</fullName>
    </recommendedName>
</protein>
<dbReference type="PANTHER" id="PTHR43110:SF1">
    <property type="entry name" value="THIOL PEROXIDASE"/>
    <property type="match status" value="1"/>
</dbReference>
<dbReference type="SUPFAM" id="SSF52833">
    <property type="entry name" value="Thioredoxin-like"/>
    <property type="match status" value="1"/>
</dbReference>
<evidence type="ECO:0000256" key="5">
    <source>
        <dbReference type="ARBA" id="ARBA00023284"/>
    </source>
</evidence>
<dbReference type="InterPro" id="IPR018219">
    <property type="entry name" value="Tpx_CS"/>
</dbReference>
<dbReference type="InterPro" id="IPR002065">
    <property type="entry name" value="TPX"/>
</dbReference>
<evidence type="ECO:0000313" key="8">
    <source>
        <dbReference type="Proteomes" id="UP001500994"/>
    </source>
</evidence>
<evidence type="ECO:0000256" key="3">
    <source>
        <dbReference type="ARBA" id="ARBA00023002"/>
    </source>
</evidence>
<evidence type="ECO:0000259" key="6">
    <source>
        <dbReference type="Pfam" id="PF08534"/>
    </source>
</evidence>
<dbReference type="PROSITE" id="PS01265">
    <property type="entry name" value="TPX"/>
    <property type="match status" value="1"/>
</dbReference>
<dbReference type="InterPro" id="IPR013740">
    <property type="entry name" value="Redoxin"/>
</dbReference>
<name>A0ABN3SZ03_9ACTN</name>
<evidence type="ECO:0000256" key="2">
    <source>
        <dbReference type="ARBA" id="ARBA00022862"/>
    </source>
</evidence>
<feature type="domain" description="Redoxin" evidence="6">
    <location>
        <begin position="1"/>
        <end position="123"/>
    </location>
</feature>
<dbReference type="NCBIfam" id="NF001808">
    <property type="entry name" value="PRK00522.1"/>
    <property type="match status" value="1"/>
</dbReference>
<keyword evidence="5" id="KW-0676">Redox-active center</keyword>
<comment type="caution">
    <text evidence="7">The sequence shown here is derived from an EMBL/GenBank/DDBJ whole genome shotgun (WGS) entry which is preliminary data.</text>
</comment>
<gene>
    <name evidence="7" type="ORF">GCM10009864_74350</name>
</gene>
<organism evidence="7 8">
    <name type="scientific">Streptomyces lunalinharesii</name>
    <dbReference type="NCBI Taxonomy" id="333384"/>
    <lineage>
        <taxon>Bacteria</taxon>
        <taxon>Bacillati</taxon>
        <taxon>Actinomycetota</taxon>
        <taxon>Actinomycetes</taxon>
        <taxon>Kitasatosporales</taxon>
        <taxon>Streptomycetaceae</taxon>
        <taxon>Streptomyces</taxon>
    </lineage>
</organism>
<keyword evidence="8" id="KW-1185">Reference proteome</keyword>
<evidence type="ECO:0000256" key="1">
    <source>
        <dbReference type="ARBA" id="ARBA00022559"/>
    </source>
</evidence>
<dbReference type="CDD" id="cd03014">
    <property type="entry name" value="PRX_Atyp2cys"/>
    <property type="match status" value="1"/>
</dbReference>
<proteinExistence type="predicted"/>
<keyword evidence="1" id="KW-0575">Peroxidase</keyword>
<dbReference type="Proteomes" id="UP001500994">
    <property type="component" value="Unassembled WGS sequence"/>
</dbReference>
<accession>A0ABN3SZ03</accession>